<dbReference type="InterPro" id="IPR037185">
    <property type="entry name" value="EmrE-like"/>
</dbReference>
<evidence type="ECO:0000256" key="3">
    <source>
        <dbReference type="ARBA" id="ARBA00022475"/>
    </source>
</evidence>
<reference evidence="10" key="1">
    <citation type="journal article" date="2015" name="MBio">
        <title>Genome-Resolved Metagenomic Analysis Reveals Roles for Candidate Phyla and Other Microbial Community Members in Biogeochemical Transformations in Oil Reservoirs.</title>
        <authorList>
            <person name="Hu P."/>
            <person name="Tom L."/>
            <person name="Singh A."/>
            <person name="Thomas B.C."/>
            <person name="Baker B.J."/>
            <person name="Piceno Y.M."/>
            <person name="Andersen G.L."/>
            <person name="Banfield J.F."/>
        </authorList>
    </citation>
    <scope>NUCLEOTIDE SEQUENCE [LARGE SCALE GENOMIC DNA]</scope>
</reference>
<comment type="similarity">
    <text evidence="7">Belongs to the drug/metabolite transporter (DMT) superfamily. Small multidrug resistance (SMR) (TC 2.A.7.1) family.</text>
</comment>
<comment type="caution">
    <text evidence="9">The sequence shown here is derived from an EMBL/GenBank/DDBJ whole genome shotgun (WGS) entry which is preliminary data.</text>
</comment>
<dbReference type="EMBL" id="LGGS01000047">
    <property type="protein sequence ID" value="KUK83109.1"/>
    <property type="molecule type" value="Genomic_DNA"/>
</dbReference>
<dbReference type="PANTHER" id="PTHR30561:SF1">
    <property type="entry name" value="MULTIDRUG TRANSPORTER EMRE"/>
    <property type="match status" value="1"/>
</dbReference>
<evidence type="ECO:0000256" key="6">
    <source>
        <dbReference type="ARBA" id="ARBA00023136"/>
    </source>
</evidence>
<dbReference type="FunFam" id="1.10.3730.20:FF:000001">
    <property type="entry name" value="Quaternary ammonium compound resistance transporter SugE"/>
    <property type="match status" value="1"/>
</dbReference>
<dbReference type="PATRIC" id="fig|110500.4.peg.519"/>
<proteinExistence type="inferred from homology"/>
<keyword evidence="3" id="KW-1003">Cell membrane</keyword>
<accession>A0A117M417</accession>
<evidence type="ECO:0000313" key="9">
    <source>
        <dbReference type="EMBL" id="KUK83109.1"/>
    </source>
</evidence>
<dbReference type="AlphaFoldDB" id="A0A117M417"/>
<dbReference type="Pfam" id="PF00893">
    <property type="entry name" value="Multi_Drug_Res"/>
    <property type="match status" value="1"/>
</dbReference>
<dbReference type="SUPFAM" id="SSF103481">
    <property type="entry name" value="Multidrug resistance efflux transporter EmrE"/>
    <property type="match status" value="1"/>
</dbReference>
<evidence type="ECO:0000256" key="5">
    <source>
        <dbReference type="ARBA" id="ARBA00022989"/>
    </source>
</evidence>
<evidence type="ECO:0000256" key="4">
    <source>
        <dbReference type="ARBA" id="ARBA00022692"/>
    </source>
</evidence>
<organism evidence="9 10">
    <name type="scientific">Pelotomaculum thermopropionicum</name>
    <dbReference type="NCBI Taxonomy" id="110500"/>
    <lineage>
        <taxon>Bacteria</taxon>
        <taxon>Bacillati</taxon>
        <taxon>Bacillota</taxon>
        <taxon>Clostridia</taxon>
        <taxon>Eubacteriales</taxon>
        <taxon>Desulfotomaculaceae</taxon>
        <taxon>Pelotomaculum</taxon>
    </lineage>
</organism>
<feature type="transmembrane region" description="Helical" evidence="8">
    <location>
        <begin position="57"/>
        <end position="78"/>
    </location>
</feature>
<feature type="transmembrane region" description="Helical" evidence="8">
    <location>
        <begin position="32"/>
        <end position="50"/>
    </location>
</feature>
<evidence type="ECO:0000256" key="8">
    <source>
        <dbReference type="SAM" id="Phobius"/>
    </source>
</evidence>
<evidence type="ECO:0000256" key="1">
    <source>
        <dbReference type="ARBA" id="ARBA00004651"/>
    </source>
</evidence>
<dbReference type="GO" id="GO:0022857">
    <property type="term" value="F:transmembrane transporter activity"/>
    <property type="evidence" value="ECO:0007669"/>
    <property type="project" value="InterPro"/>
</dbReference>
<name>A0A117M417_9FIRM</name>
<dbReference type="PANTHER" id="PTHR30561">
    <property type="entry name" value="SMR FAMILY PROTON-DEPENDENT DRUG EFFLUX TRANSPORTER SUGE"/>
    <property type="match status" value="1"/>
</dbReference>
<keyword evidence="2" id="KW-0813">Transport</keyword>
<keyword evidence="5 8" id="KW-1133">Transmembrane helix</keyword>
<keyword evidence="6 8" id="KW-0472">Membrane</keyword>
<dbReference type="GO" id="GO:0005886">
    <property type="term" value="C:plasma membrane"/>
    <property type="evidence" value="ECO:0007669"/>
    <property type="project" value="UniProtKB-SubCell"/>
</dbReference>
<comment type="subcellular location">
    <subcellularLocation>
        <location evidence="1 7">Cell membrane</location>
        <topology evidence="1 7">Multi-pass membrane protein</topology>
    </subcellularLocation>
</comment>
<gene>
    <name evidence="9" type="ORF">XD97_0264</name>
</gene>
<protein>
    <submittedName>
        <fullName evidence="9">Putative integral membrane protein</fullName>
    </submittedName>
</protein>
<evidence type="ECO:0000256" key="7">
    <source>
        <dbReference type="RuleBase" id="RU003942"/>
    </source>
</evidence>
<evidence type="ECO:0000256" key="2">
    <source>
        <dbReference type="ARBA" id="ARBA00022448"/>
    </source>
</evidence>
<keyword evidence="4 7" id="KW-0812">Transmembrane</keyword>
<dbReference type="Proteomes" id="UP000054705">
    <property type="component" value="Unassembled WGS sequence"/>
</dbReference>
<dbReference type="InterPro" id="IPR000390">
    <property type="entry name" value="Small_drug/metabolite_transptr"/>
</dbReference>
<dbReference type="InterPro" id="IPR045324">
    <property type="entry name" value="Small_multidrug_res"/>
</dbReference>
<feature type="transmembrane region" description="Helical" evidence="8">
    <location>
        <begin position="84"/>
        <end position="103"/>
    </location>
</feature>
<dbReference type="Gene3D" id="1.10.3730.20">
    <property type="match status" value="1"/>
</dbReference>
<sequence>MSWFYLVLAIILEVSGTISMKLSQGFTRVIPSMLMFVLYILSIAALTFALKKIDVSVAYAVWAGLGTAIIATVGFLWFKEPVSALKLSAIGLIIVGVIILNICGETPVDLVKDHQN</sequence>
<evidence type="ECO:0000313" key="10">
    <source>
        <dbReference type="Proteomes" id="UP000054705"/>
    </source>
</evidence>